<dbReference type="Gene3D" id="1.25.40.10">
    <property type="entry name" value="Tetratricopeptide repeat domain"/>
    <property type="match status" value="3"/>
</dbReference>
<dbReference type="NCBIfam" id="TIGR00756">
    <property type="entry name" value="PPR"/>
    <property type="match status" value="6"/>
</dbReference>
<feature type="repeat" description="PPR" evidence="2">
    <location>
        <begin position="74"/>
        <end position="108"/>
    </location>
</feature>
<organism evidence="3 4">
    <name type="scientific">Kalanchoe fedtschenkoi</name>
    <name type="common">Lavender scallops</name>
    <name type="synonym">South American air plant</name>
    <dbReference type="NCBI Taxonomy" id="63787"/>
    <lineage>
        <taxon>Eukaryota</taxon>
        <taxon>Viridiplantae</taxon>
        <taxon>Streptophyta</taxon>
        <taxon>Embryophyta</taxon>
        <taxon>Tracheophyta</taxon>
        <taxon>Spermatophyta</taxon>
        <taxon>Magnoliopsida</taxon>
        <taxon>eudicotyledons</taxon>
        <taxon>Gunneridae</taxon>
        <taxon>Pentapetalae</taxon>
        <taxon>Saxifragales</taxon>
        <taxon>Crassulaceae</taxon>
        <taxon>Kalanchoe</taxon>
    </lineage>
</organism>
<evidence type="ECO:0000313" key="4">
    <source>
        <dbReference type="Proteomes" id="UP000594263"/>
    </source>
</evidence>
<evidence type="ECO:0008006" key="5">
    <source>
        <dbReference type="Google" id="ProtNLM"/>
    </source>
</evidence>
<name>A0A7N0RIP0_KALFE</name>
<protein>
    <recommendedName>
        <fullName evidence="5">Pentatricopeptide repeat-containing protein</fullName>
    </recommendedName>
</protein>
<dbReference type="InterPro" id="IPR002885">
    <property type="entry name" value="PPR_rpt"/>
</dbReference>
<keyword evidence="4" id="KW-1185">Reference proteome</keyword>
<dbReference type="Pfam" id="PF01535">
    <property type="entry name" value="PPR"/>
    <property type="match status" value="3"/>
</dbReference>
<sequence length="538" mass="59599">MRSNYMKSSFRALSLLDNESLTFSHIKQIQSNLTVCGAIVDPYAAGKILSFCAISSSGNLTHASNLFQCIPHRTTYMWNTMIRAFAERRQPMQALSLYKEMLGCGGGFSPNNFTFSFILRACGDVLSLGLGLGLHSHVVKWGWEGYDFVVNGLVHLYVCCGCVEYARKLFDECSSRDVITWTSLINGYVKSEQIGLAREVFDEMPLRNAVSWSAMINGYVQVGMFKGALELFNEMQISGCRPNHAGVVGALTACAFLGALYQGRWIHSYIDKNKMDVDNVLGTALVDMYAKCGSIDTARHVFECLSVKDVFAYTSLISGLANHNQTAEAMTLYVRMQNEGVLPNEVTFICVLNACSRMGSVEEGLKIFDSMKRVYAIEPAVEHYGCLVDLLGRAGMLEQAKRVVKEMPMKPDSYVLGALLNGCRVRGDVELGTEMVDYLAAQNLDHGGVHVLLSNMLATENKWDSVARVRKGMEERKVKKVPGCSVIEMNGSVCEFVAGDQSHGVLMEDARLLLPGIVNNLKFDWQTKDCDEMIFEIS</sequence>
<evidence type="ECO:0000313" key="3">
    <source>
        <dbReference type="EnsemblPlants" id="Kaladp0011s0906.1.v1.1.CDS.1"/>
    </source>
</evidence>
<dbReference type="OMA" id="IEPGVQH"/>
<evidence type="ECO:0000256" key="2">
    <source>
        <dbReference type="PROSITE-ProRule" id="PRU00708"/>
    </source>
</evidence>
<dbReference type="Pfam" id="PF13041">
    <property type="entry name" value="PPR_2"/>
    <property type="match status" value="3"/>
</dbReference>
<feature type="repeat" description="PPR" evidence="2">
    <location>
        <begin position="208"/>
        <end position="242"/>
    </location>
</feature>
<feature type="repeat" description="PPR" evidence="2">
    <location>
        <begin position="177"/>
        <end position="207"/>
    </location>
</feature>
<feature type="repeat" description="PPR" evidence="2">
    <location>
        <begin position="344"/>
        <end position="374"/>
    </location>
</feature>
<proteinExistence type="predicted"/>
<dbReference type="InterPro" id="IPR046848">
    <property type="entry name" value="E_motif"/>
</dbReference>
<dbReference type="Gramene" id="Kaladp0011s0906.1.v1.1">
    <property type="protein sequence ID" value="Kaladp0011s0906.1.v1.1.CDS.1"/>
    <property type="gene ID" value="Kaladp0011s0906.v1.1"/>
</dbReference>
<dbReference type="Proteomes" id="UP000594263">
    <property type="component" value="Unplaced"/>
</dbReference>
<dbReference type="InterPro" id="IPR046960">
    <property type="entry name" value="PPR_At4g14850-like_plant"/>
</dbReference>
<accession>A0A7N0RIP0</accession>
<dbReference type="AlphaFoldDB" id="A0A7N0RIP0"/>
<feature type="repeat" description="PPR" evidence="2">
    <location>
        <begin position="309"/>
        <end position="343"/>
    </location>
</feature>
<dbReference type="PROSITE" id="PS51375">
    <property type="entry name" value="PPR"/>
    <property type="match status" value="5"/>
</dbReference>
<dbReference type="PANTHER" id="PTHR47926:SF416">
    <property type="entry name" value="(WILD MALAYSIAN BANANA) HYPOTHETICAL PROTEIN"/>
    <property type="match status" value="1"/>
</dbReference>
<dbReference type="Pfam" id="PF20431">
    <property type="entry name" value="E_motif"/>
    <property type="match status" value="1"/>
</dbReference>
<dbReference type="EnsemblPlants" id="Kaladp0011s0906.1.v1.1">
    <property type="protein sequence ID" value="Kaladp0011s0906.1.v1.1.CDS.1"/>
    <property type="gene ID" value="Kaladp0011s0906.v1.1"/>
</dbReference>
<dbReference type="InterPro" id="IPR011990">
    <property type="entry name" value="TPR-like_helical_dom_sf"/>
</dbReference>
<reference evidence="3" key="1">
    <citation type="submission" date="2021-01" db="UniProtKB">
        <authorList>
            <consortium name="EnsemblPlants"/>
        </authorList>
    </citation>
    <scope>IDENTIFICATION</scope>
</reference>
<dbReference type="FunFam" id="1.25.40.10:FF:000184">
    <property type="entry name" value="Pentatricopeptide repeat-containing protein, chloroplastic"/>
    <property type="match status" value="1"/>
</dbReference>
<dbReference type="PANTHER" id="PTHR47926">
    <property type="entry name" value="PENTATRICOPEPTIDE REPEAT-CONTAINING PROTEIN"/>
    <property type="match status" value="1"/>
</dbReference>
<evidence type="ECO:0000256" key="1">
    <source>
        <dbReference type="ARBA" id="ARBA00022737"/>
    </source>
</evidence>
<dbReference type="FunFam" id="1.25.40.10:FF:000348">
    <property type="entry name" value="Pentatricopeptide repeat-containing protein chloroplastic"/>
    <property type="match status" value="1"/>
</dbReference>
<dbReference type="GO" id="GO:0009451">
    <property type="term" value="P:RNA modification"/>
    <property type="evidence" value="ECO:0007669"/>
    <property type="project" value="InterPro"/>
</dbReference>
<dbReference type="GO" id="GO:0003723">
    <property type="term" value="F:RNA binding"/>
    <property type="evidence" value="ECO:0007669"/>
    <property type="project" value="InterPro"/>
</dbReference>
<keyword evidence="1" id="KW-0677">Repeat</keyword>